<dbReference type="InterPro" id="IPR002104">
    <property type="entry name" value="Integrase_catalytic"/>
</dbReference>
<dbReference type="InterPro" id="IPR050090">
    <property type="entry name" value="Tyrosine_recombinase_XerCD"/>
</dbReference>
<dbReference type="InterPro" id="IPR013762">
    <property type="entry name" value="Integrase-like_cat_sf"/>
</dbReference>
<dbReference type="SUPFAM" id="SSF56349">
    <property type="entry name" value="DNA breaking-rejoining enzymes"/>
    <property type="match status" value="1"/>
</dbReference>
<dbReference type="RefSeq" id="WP_146798804.1">
    <property type="nucleotide sequence ID" value="NZ_VOLP01000007.1"/>
</dbReference>
<dbReference type="GO" id="GO:0003677">
    <property type="term" value="F:DNA binding"/>
    <property type="evidence" value="ECO:0007669"/>
    <property type="project" value="InterPro"/>
</dbReference>
<keyword evidence="6" id="KW-1185">Reference proteome</keyword>
<evidence type="ECO:0000256" key="1">
    <source>
        <dbReference type="ARBA" id="ARBA00022908"/>
    </source>
</evidence>
<dbReference type="Pfam" id="PF00589">
    <property type="entry name" value="Phage_integrase"/>
    <property type="match status" value="1"/>
</dbReference>
<organism evidence="5 7">
    <name type="scientific">Colwellia hornerae</name>
    <dbReference type="NCBI Taxonomy" id="89402"/>
    <lineage>
        <taxon>Bacteria</taxon>
        <taxon>Pseudomonadati</taxon>
        <taxon>Pseudomonadota</taxon>
        <taxon>Gammaproteobacteria</taxon>
        <taxon>Alteromonadales</taxon>
        <taxon>Colwelliaceae</taxon>
        <taxon>Colwellia</taxon>
    </lineage>
</organism>
<dbReference type="AlphaFoldDB" id="A0A5C6QG36"/>
<dbReference type="GO" id="GO:0015074">
    <property type="term" value="P:DNA integration"/>
    <property type="evidence" value="ECO:0007669"/>
    <property type="project" value="UniProtKB-KW"/>
</dbReference>
<reference evidence="5 7" key="1">
    <citation type="submission" date="2019-07" db="EMBL/GenBank/DDBJ databases">
        <title>Genomes of sea-ice associated Colwellia species.</title>
        <authorList>
            <person name="Bowman J.P."/>
        </authorList>
    </citation>
    <scope>NUCLEOTIDE SEQUENCE [LARGE SCALE GENOMIC DNA]</scope>
    <source>
        <strain evidence="4 6">ACAM 607</strain>
        <strain evidence="5 7">IC036</strain>
    </source>
</reference>
<keyword evidence="1" id="KW-0229">DNA integration</keyword>
<name>A0A5C6QG36_9GAMM</name>
<proteinExistence type="predicted"/>
<dbReference type="Gene3D" id="1.10.443.10">
    <property type="entry name" value="Intergrase catalytic core"/>
    <property type="match status" value="1"/>
</dbReference>
<dbReference type="InterPro" id="IPR011010">
    <property type="entry name" value="DNA_brk_join_enz"/>
</dbReference>
<evidence type="ECO:0000313" key="4">
    <source>
        <dbReference type="EMBL" id="TWX61250.1"/>
    </source>
</evidence>
<dbReference type="EMBL" id="VOLQ01000012">
    <property type="protein sequence ID" value="TWX67703.1"/>
    <property type="molecule type" value="Genomic_DNA"/>
</dbReference>
<dbReference type="PROSITE" id="PS51898">
    <property type="entry name" value="TYR_RECOMBINASE"/>
    <property type="match status" value="1"/>
</dbReference>
<accession>A0A5C6QG36</accession>
<evidence type="ECO:0000313" key="5">
    <source>
        <dbReference type="EMBL" id="TWX67703.1"/>
    </source>
</evidence>
<dbReference type="OrthoDB" id="9795573at2"/>
<keyword evidence="2" id="KW-0233">DNA recombination</keyword>
<dbReference type="Proteomes" id="UP000321525">
    <property type="component" value="Unassembled WGS sequence"/>
</dbReference>
<dbReference type="EMBL" id="VOLR01000006">
    <property type="protein sequence ID" value="TWX61250.1"/>
    <property type="molecule type" value="Genomic_DNA"/>
</dbReference>
<evidence type="ECO:0000256" key="2">
    <source>
        <dbReference type="ARBA" id="ARBA00023172"/>
    </source>
</evidence>
<dbReference type="PANTHER" id="PTHR30349:SF94">
    <property type="entry name" value="INTEGRASE_RECOMBINASE HI_1414-RELATED"/>
    <property type="match status" value="1"/>
</dbReference>
<dbReference type="Proteomes" id="UP000321917">
    <property type="component" value="Unassembled WGS sequence"/>
</dbReference>
<evidence type="ECO:0000259" key="3">
    <source>
        <dbReference type="PROSITE" id="PS51898"/>
    </source>
</evidence>
<gene>
    <name evidence="4" type="ORF">ESZ26_05790</name>
    <name evidence="5" type="ORF">ESZ27_08250</name>
</gene>
<comment type="caution">
    <text evidence="5">The sequence shown here is derived from an EMBL/GenBank/DDBJ whole genome shotgun (WGS) entry which is preliminary data.</text>
</comment>
<dbReference type="GO" id="GO:0006310">
    <property type="term" value="P:DNA recombination"/>
    <property type="evidence" value="ECO:0007669"/>
    <property type="project" value="UniProtKB-KW"/>
</dbReference>
<feature type="domain" description="Tyr recombinase" evidence="3">
    <location>
        <begin position="177"/>
        <end position="353"/>
    </location>
</feature>
<sequence>MASFNIEKRPKANGDVRYRCVVIIKSKGCVVYRESRTFTKANLAKTWGTKRKCDLDVSGVPTTNKMETVQALIIKYLNDPYLGGNSGRTKRYVLNMLVDCDIAKLNADELEPPQIIEHCKNRIATGASPATVYHDIAYLKSVLKAAKPVWGMDVTEIKVNESIPMLVQMGLIGRSQRRSRRPTDDELKQIENEFRIREAHPACKIPYSDIMNFSILSCMRIGEVCSIRWDDLDQNNLAVMVRNRKDPRKKIGNHMKVALLGGASDIVIRQPKISDRIFPYDCKSITAGFQRVRTKLNIKNLRYHDLRREGASRLFEKGFKIEQVAQVTGHRNFTILWQVYAELYPEDLHQYLN</sequence>
<evidence type="ECO:0000313" key="6">
    <source>
        <dbReference type="Proteomes" id="UP000321525"/>
    </source>
</evidence>
<evidence type="ECO:0000313" key="7">
    <source>
        <dbReference type="Proteomes" id="UP000321917"/>
    </source>
</evidence>
<protein>
    <submittedName>
        <fullName evidence="5">Tyrosine-type recombinase/integrase</fullName>
    </submittedName>
</protein>
<dbReference type="PANTHER" id="PTHR30349">
    <property type="entry name" value="PHAGE INTEGRASE-RELATED"/>
    <property type="match status" value="1"/>
</dbReference>